<evidence type="ECO:0000256" key="1">
    <source>
        <dbReference type="SAM" id="Phobius"/>
    </source>
</evidence>
<dbReference type="AlphaFoldDB" id="A0A3B0ST82"/>
<keyword evidence="1" id="KW-0472">Membrane</keyword>
<dbReference type="EMBL" id="UOEH01000473">
    <property type="protein sequence ID" value="VAW05502.1"/>
    <property type="molecule type" value="Genomic_DNA"/>
</dbReference>
<gene>
    <name evidence="2" type="ORF">MNBD_ALPHA05-170</name>
</gene>
<keyword evidence="1" id="KW-1133">Transmembrane helix</keyword>
<keyword evidence="1" id="KW-0812">Transmembrane</keyword>
<organism evidence="2">
    <name type="scientific">hydrothermal vent metagenome</name>
    <dbReference type="NCBI Taxonomy" id="652676"/>
    <lineage>
        <taxon>unclassified sequences</taxon>
        <taxon>metagenomes</taxon>
        <taxon>ecological metagenomes</taxon>
    </lineage>
</organism>
<proteinExistence type="predicted"/>
<sequence length="64" mass="6636">MSMNNAFWVGLGCCLAALAIQVFPGAAFRIGVNVSAAWLVFGFGVFLILMSAALSVTQDGPKKG</sequence>
<evidence type="ECO:0000313" key="2">
    <source>
        <dbReference type="EMBL" id="VAW05502.1"/>
    </source>
</evidence>
<protein>
    <submittedName>
        <fullName evidence="2">Uncharacterized protein</fullName>
    </submittedName>
</protein>
<accession>A0A3B0ST82</accession>
<name>A0A3B0ST82_9ZZZZ</name>
<reference evidence="2" key="1">
    <citation type="submission" date="2018-06" db="EMBL/GenBank/DDBJ databases">
        <authorList>
            <person name="Zhirakovskaya E."/>
        </authorList>
    </citation>
    <scope>NUCLEOTIDE SEQUENCE</scope>
</reference>
<feature type="transmembrane region" description="Helical" evidence="1">
    <location>
        <begin position="37"/>
        <end position="56"/>
    </location>
</feature>